<gene>
    <name evidence="1" type="ORF">J2R62_07335</name>
</gene>
<evidence type="ECO:0008006" key="3">
    <source>
        <dbReference type="Google" id="ProtNLM"/>
    </source>
</evidence>
<dbReference type="AlphaFoldDB" id="A0A8I1W953"/>
<sequence length="196" mass="21276">MSILIRCVQFGRRHLWPHLLLGVVAAGVSSASTVNEARPESPANPAISRSAQPALANSAMRLRNELIAPSAPHVALRVSITQPEQASVQDWRPVSGFFARLAKILAPHTPHAGPYAGVWWPEAATELNVEPELVLDTPPLLQPTYSVLLSAALRLAQPRPHLDPQRDVIPTAFTAYLPSRWLAQVQGIRAGPLRLA</sequence>
<comment type="caution">
    <text evidence="1">The sequence shown here is derived from an EMBL/GenBank/DDBJ whole genome shotgun (WGS) entry which is preliminary data.</text>
</comment>
<organism evidence="1 2">
    <name type="scientific">Plesiomonas shigelloides</name>
    <name type="common">Aeromonas shigelloides</name>
    <dbReference type="NCBI Taxonomy" id="703"/>
    <lineage>
        <taxon>Bacteria</taxon>
        <taxon>Pseudomonadati</taxon>
        <taxon>Pseudomonadota</taxon>
        <taxon>Gammaproteobacteria</taxon>
        <taxon>Enterobacterales</taxon>
        <taxon>Enterobacteriaceae</taxon>
        <taxon>Plesiomonas</taxon>
    </lineage>
</organism>
<accession>A0A8I1W953</accession>
<dbReference type="KEGG" id="pshi:SAMEA2665130_0396"/>
<dbReference type="Proteomes" id="UP000664658">
    <property type="component" value="Unassembled WGS sequence"/>
</dbReference>
<reference evidence="1" key="1">
    <citation type="submission" date="2021-03" db="EMBL/GenBank/DDBJ databases">
        <title>Plesiomonas shigelloides zfcc0051, isolated from zebrafish feces.</title>
        <authorList>
            <person name="Vanderhoek Z."/>
            <person name="Gaulke C."/>
        </authorList>
    </citation>
    <scope>NUCLEOTIDE SEQUENCE</scope>
    <source>
        <strain evidence="1">Zfcc0051</strain>
    </source>
</reference>
<protein>
    <recommendedName>
        <fullName evidence="3">Secretion monitor</fullName>
    </recommendedName>
</protein>
<evidence type="ECO:0000313" key="1">
    <source>
        <dbReference type="EMBL" id="MBO1108034.1"/>
    </source>
</evidence>
<dbReference type="RefSeq" id="WP_064977163.1">
    <property type="nucleotide sequence ID" value="NZ_JAFNAA010000006.1"/>
</dbReference>
<name>A0A8I1W953_PLESH</name>
<evidence type="ECO:0000313" key="2">
    <source>
        <dbReference type="Proteomes" id="UP000664658"/>
    </source>
</evidence>
<proteinExistence type="predicted"/>
<dbReference type="EMBL" id="JAFNAA010000006">
    <property type="protein sequence ID" value="MBO1108034.1"/>
    <property type="molecule type" value="Genomic_DNA"/>
</dbReference>